<keyword evidence="4" id="KW-1185">Reference proteome</keyword>
<dbReference type="GO" id="GO:0017148">
    <property type="term" value="P:negative regulation of translation"/>
    <property type="evidence" value="ECO:0007669"/>
    <property type="project" value="UniProtKB-UniRule"/>
</dbReference>
<keyword evidence="2" id="KW-0678">Repressor</keyword>
<dbReference type="Gene3D" id="3.30.460.10">
    <property type="entry name" value="Beta Polymerase, domain 2"/>
    <property type="match status" value="1"/>
</dbReference>
<dbReference type="NCBIfam" id="TIGR00090">
    <property type="entry name" value="rsfS_iojap_ybeB"/>
    <property type="match status" value="1"/>
</dbReference>
<dbReference type="GO" id="GO:0043023">
    <property type="term" value="F:ribosomal large subunit binding"/>
    <property type="evidence" value="ECO:0007669"/>
    <property type="project" value="TreeGrafter"/>
</dbReference>
<comment type="function">
    <text evidence="2">Functions as a ribosomal silencing factor. Interacts with ribosomal protein uL14 (rplN), blocking formation of intersubunit bridge B8. Prevents association of the 30S and 50S ribosomal subunits and the formation of functional ribosomes, thus repressing translation.</text>
</comment>
<evidence type="ECO:0000256" key="2">
    <source>
        <dbReference type="HAMAP-Rule" id="MF_01477"/>
    </source>
</evidence>
<dbReference type="AlphaFoldDB" id="A0A1V8M9G2"/>
<gene>
    <name evidence="2" type="primary">rsfS</name>
    <name evidence="3" type="ORF">AU255_10120</name>
</gene>
<dbReference type="GO" id="GO:0090071">
    <property type="term" value="P:negative regulation of ribosome biogenesis"/>
    <property type="evidence" value="ECO:0007669"/>
    <property type="project" value="UniProtKB-UniRule"/>
</dbReference>
<dbReference type="Proteomes" id="UP000191980">
    <property type="component" value="Unassembled WGS sequence"/>
</dbReference>
<name>A0A1V8M9G2_9GAMM</name>
<organism evidence="3 4">
    <name type="scientific">Methyloprofundus sedimenti</name>
    <dbReference type="NCBI Taxonomy" id="1420851"/>
    <lineage>
        <taxon>Bacteria</taxon>
        <taxon>Pseudomonadati</taxon>
        <taxon>Pseudomonadota</taxon>
        <taxon>Gammaproteobacteria</taxon>
        <taxon>Methylococcales</taxon>
        <taxon>Methylococcaceae</taxon>
        <taxon>Methyloprofundus</taxon>
    </lineage>
</organism>
<reference evidence="3 4" key="1">
    <citation type="submission" date="2015-12" db="EMBL/GenBank/DDBJ databases">
        <authorList>
            <person name="Shamseldin A."/>
            <person name="Moawad H."/>
            <person name="Abd El-Rahim W.M."/>
            <person name="Sadowsky M.J."/>
        </authorList>
    </citation>
    <scope>NUCLEOTIDE SEQUENCE [LARGE SCALE GENOMIC DNA]</scope>
    <source>
        <strain evidence="3 4">WF1</strain>
    </source>
</reference>
<comment type="caution">
    <text evidence="3">The sequence shown here is derived from an EMBL/GenBank/DDBJ whole genome shotgun (WGS) entry which is preliminary data.</text>
</comment>
<dbReference type="EMBL" id="LPUF01000001">
    <property type="protein sequence ID" value="OQK18167.1"/>
    <property type="molecule type" value="Genomic_DNA"/>
</dbReference>
<evidence type="ECO:0000256" key="1">
    <source>
        <dbReference type="ARBA" id="ARBA00010574"/>
    </source>
</evidence>
<keyword evidence="2" id="KW-0810">Translation regulation</keyword>
<dbReference type="HAMAP" id="MF_01477">
    <property type="entry name" value="Iojap_RsfS"/>
    <property type="match status" value="1"/>
</dbReference>
<dbReference type="GO" id="GO:0005737">
    <property type="term" value="C:cytoplasm"/>
    <property type="evidence" value="ECO:0007669"/>
    <property type="project" value="UniProtKB-SubCell"/>
</dbReference>
<evidence type="ECO:0000313" key="3">
    <source>
        <dbReference type="EMBL" id="OQK18167.1"/>
    </source>
</evidence>
<sequence>MQADELLAIVTNELNERKAENITTIDVIGKTSFTDYMVIATGTSDRHIKALSNYVAMALKEKGVSPRGVEGAQGSEWVLMDLGDVIVHIMTAQTREFYQLEKLWSVENLMNNEELSYDE</sequence>
<dbReference type="GO" id="GO:0042256">
    <property type="term" value="P:cytosolic ribosome assembly"/>
    <property type="evidence" value="ECO:0007669"/>
    <property type="project" value="UniProtKB-UniRule"/>
</dbReference>
<comment type="subunit">
    <text evidence="2">Interacts with ribosomal protein uL14 (rplN).</text>
</comment>
<dbReference type="OrthoDB" id="9793681at2"/>
<dbReference type="InterPro" id="IPR004394">
    <property type="entry name" value="Iojap/RsfS/C7orf30"/>
</dbReference>
<protein>
    <recommendedName>
        <fullName evidence="2">Ribosomal silencing factor RsfS</fullName>
    </recommendedName>
</protein>
<dbReference type="PANTHER" id="PTHR21043">
    <property type="entry name" value="IOJAP SUPERFAMILY ORTHOLOG"/>
    <property type="match status" value="1"/>
</dbReference>
<accession>A0A1V8M9G2</accession>
<comment type="similarity">
    <text evidence="1 2">Belongs to the Iojap/RsfS family.</text>
</comment>
<keyword evidence="2" id="KW-0963">Cytoplasm</keyword>
<dbReference type="RefSeq" id="WP_080522773.1">
    <property type="nucleotide sequence ID" value="NZ_LPUF01000001.1"/>
</dbReference>
<dbReference type="STRING" id="1420851.AU255_10120"/>
<dbReference type="PANTHER" id="PTHR21043:SF0">
    <property type="entry name" value="MITOCHONDRIAL ASSEMBLY OF RIBOSOMAL LARGE SUBUNIT PROTEIN 1"/>
    <property type="match status" value="1"/>
</dbReference>
<comment type="subcellular location">
    <subcellularLocation>
        <location evidence="2">Cytoplasm</location>
    </subcellularLocation>
</comment>
<proteinExistence type="inferred from homology"/>
<dbReference type="SUPFAM" id="SSF81301">
    <property type="entry name" value="Nucleotidyltransferase"/>
    <property type="match status" value="1"/>
</dbReference>
<dbReference type="Pfam" id="PF02410">
    <property type="entry name" value="RsfS"/>
    <property type="match status" value="1"/>
</dbReference>
<dbReference type="InterPro" id="IPR043519">
    <property type="entry name" value="NT_sf"/>
</dbReference>
<evidence type="ECO:0000313" key="4">
    <source>
        <dbReference type="Proteomes" id="UP000191980"/>
    </source>
</evidence>